<sequence>MEINRFFLMFATTMMLIFGGVFSIRYLRNGEFLTAHLLSALAGFLILIIALIWRQKHKGRG</sequence>
<protein>
    <recommendedName>
        <fullName evidence="4">DUF3188 domain-containing protein</fullName>
    </recommendedName>
</protein>
<dbReference type="EMBL" id="WMFA01000004">
    <property type="protein sequence ID" value="MYL71636.1"/>
    <property type="molecule type" value="Genomic_DNA"/>
</dbReference>
<name>A0A845FDB9_9BACI</name>
<comment type="caution">
    <text evidence="2">The sequence shown here is derived from an EMBL/GenBank/DDBJ whole genome shotgun (WGS) entry which is preliminary data.</text>
</comment>
<dbReference type="RefSeq" id="WP_160914471.1">
    <property type="nucleotide sequence ID" value="NZ_WMFA01000004.1"/>
</dbReference>
<keyword evidence="1" id="KW-0812">Transmembrane</keyword>
<accession>A0A845FDB9</accession>
<keyword evidence="1" id="KW-0472">Membrane</keyword>
<organism evidence="2 3">
    <name type="scientific">Halobacillus litoralis</name>
    <dbReference type="NCBI Taxonomy" id="45668"/>
    <lineage>
        <taxon>Bacteria</taxon>
        <taxon>Bacillati</taxon>
        <taxon>Bacillota</taxon>
        <taxon>Bacilli</taxon>
        <taxon>Bacillales</taxon>
        <taxon>Bacillaceae</taxon>
        <taxon>Halobacillus</taxon>
    </lineage>
</organism>
<dbReference type="OrthoDB" id="2937806at2"/>
<keyword evidence="1" id="KW-1133">Transmembrane helix</keyword>
<dbReference type="AlphaFoldDB" id="A0A845FDB9"/>
<reference evidence="2 3" key="1">
    <citation type="submission" date="2019-11" db="EMBL/GenBank/DDBJ databases">
        <title>Genome sequences of 17 halophilic strains isolated from different environments.</title>
        <authorList>
            <person name="Furrow R.E."/>
        </authorList>
    </citation>
    <scope>NUCLEOTIDE SEQUENCE [LARGE SCALE GENOMIC DNA]</scope>
    <source>
        <strain evidence="2 3">SL-4</strain>
    </source>
</reference>
<dbReference type="Proteomes" id="UP000450457">
    <property type="component" value="Unassembled WGS sequence"/>
</dbReference>
<feature type="transmembrane region" description="Helical" evidence="1">
    <location>
        <begin position="7"/>
        <end position="27"/>
    </location>
</feature>
<evidence type="ECO:0000313" key="2">
    <source>
        <dbReference type="EMBL" id="MYL71636.1"/>
    </source>
</evidence>
<gene>
    <name evidence="2" type="ORF">GLW00_12280</name>
</gene>
<proteinExistence type="predicted"/>
<dbReference type="GeneID" id="78007781"/>
<feature type="transmembrane region" description="Helical" evidence="1">
    <location>
        <begin position="33"/>
        <end position="53"/>
    </location>
</feature>
<evidence type="ECO:0000256" key="1">
    <source>
        <dbReference type="SAM" id="Phobius"/>
    </source>
</evidence>
<evidence type="ECO:0008006" key="4">
    <source>
        <dbReference type="Google" id="ProtNLM"/>
    </source>
</evidence>
<evidence type="ECO:0000313" key="3">
    <source>
        <dbReference type="Proteomes" id="UP000450457"/>
    </source>
</evidence>